<dbReference type="GO" id="GO:0006487">
    <property type="term" value="P:protein N-linked glycosylation"/>
    <property type="evidence" value="ECO:0007669"/>
    <property type="project" value="TreeGrafter"/>
</dbReference>
<dbReference type="InterPro" id="IPR004888">
    <property type="entry name" value="Glycoside_hydrolase_63"/>
</dbReference>
<dbReference type="EMBL" id="BSQG01000005">
    <property type="protein sequence ID" value="GLU48780.1"/>
    <property type="molecule type" value="Genomic_DNA"/>
</dbReference>
<keyword evidence="3" id="KW-0326">Glycosidase</keyword>
<keyword evidence="6" id="KW-1185">Reference proteome</keyword>
<evidence type="ECO:0000313" key="6">
    <source>
        <dbReference type="Proteomes" id="UP001165092"/>
    </source>
</evidence>
<dbReference type="Gene3D" id="1.50.10.10">
    <property type="match status" value="1"/>
</dbReference>
<dbReference type="InterPro" id="IPR012341">
    <property type="entry name" value="6hp_glycosidase-like_sf"/>
</dbReference>
<evidence type="ECO:0000256" key="2">
    <source>
        <dbReference type="ARBA" id="ARBA00022801"/>
    </source>
</evidence>
<comment type="similarity">
    <text evidence="1">Belongs to the glycosyl hydrolase 63 family.</text>
</comment>
<feature type="domain" description="Mannosylglycerate hydrolase MGH1-like glycoside hydrolase" evidence="4">
    <location>
        <begin position="47"/>
        <end position="448"/>
    </location>
</feature>
<dbReference type="InterPro" id="IPR008928">
    <property type="entry name" value="6-hairpin_glycosidase_sf"/>
</dbReference>
<protein>
    <recommendedName>
        <fullName evidence="4">Mannosylglycerate hydrolase MGH1-like glycoside hydrolase domain-containing protein</fullName>
    </recommendedName>
</protein>
<evidence type="ECO:0000313" key="5">
    <source>
        <dbReference type="EMBL" id="GLU48780.1"/>
    </source>
</evidence>
<proteinExistence type="inferred from homology"/>
<evidence type="ECO:0000256" key="3">
    <source>
        <dbReference type="ARBA" id="ARBA00023295"/>
    </source>
</evidence>
<dbReference type="PANTHER" id="PTHR10412:SF11">
    <property type="entry name" value="MANNOSYL-OLIGOSACCHARIDE GLUCOSIDASE"/>
    <property type="match status" value="1"/>
</dbReference>
<sequence length="459" mass="49759">MTIGAVGRPAPHVHRPHLGTAELASGAAWVLAGNDTGRMVTASPRLYPHMWSWDAAFIMVGLARISVDRAAREMETLLGGQWSDGMIPHIVFSDGTGYFPGPERWETGRLSTAAPGTPATSGICQPPVHAIALRTIVDAGRRGSAADNRRAEELLATAWPRLFAWHRWLATHRDPLGTGLVAITHGWESGMDNSPRWDSAYSGVRPGTDLTPYTRKDLDKVGDEGERPTDAEYDRYMWLIEEMRRAGYRPDEVARNGSFLVGDVFMTAAFALACDVLADLGEESDRSPEQVATLRSWAARSGAAVAATRDPATGLARDFDVRADRWIATPTIAGFSSLLCGGVTPEERASLVAALEGPDWAGHPHLATGALPTVSPSAAGFLPKQYWRGPQWPVISWLFTWAMRRQGLHDSAAGIRAECLRLVSDGTFAEYYHPLTGAPLGSLSQSWTAAVVLDWLNEG</sequence>
<dbReference type="RefSeq" id="WP_285760258.1">
    <property type="nucleotide sequence ID" value="NZ_BSQG01000005.1"/>
</dbReference>
<dbReference type="GO" id="GO:0009311">
    <property type="term" value="P:oligosaccharide metabolic process"/>
    <property type="evidence" value="ECO:0007669"/>
    <property type="project" value="InterPro"/>
</dbReference>
<dbReference type="InterPro" id="IPR054491">
    <property type="entry name" value="MGH1-like_GH"/>
</dbReference>
<dbReference type="Proteomes" id="UP001165092">
    <property type="component" value="Unassembled WGS sequence"/>
</dbReference>
<name>A0A9W6P7U9_9ACTN</name>
<gene>
    <name evidence="5" type="ORF">Nans01_31310</name>
</gene>
<comment type="caution">
    <text evidence="5">The sequence shown here is derived from an EMBL/GenBank/DDBJ whole genome shotgun (WGS) entry which is preliminary data.</text>
</comment>
<evidence type="ECO:0000259" key="4">
    <source>
        <dbReference type="Pfam" id="PF22422"/>
    </source>
</evidence>
<dbReference type="PANTHER" id="PTHR10412">
    <property type="entry name" value="MANNOSYL-OLIGOSACCHARIDE GLUCOSIDASE"/>
    <property type="match status" value="1"/>
</dbReference>
<evidence type="ECO:0000256" key="1">
    <source>
        <dbReference type="ARBA" id="ARBA00010833"/>
    </source>
</evidence>
<dbReference type="SUPFAM" id="SSF48208">
    <property type="entry name" value="Six-hairpin glycosidases"/>
    <property type="match status" value="1"/>
</dbReference>
<dbReference type="Pfam" id="PF22422">
    <property type="entry name" value="MGH1-like_GH"/>
    <property type="match status" value="1"/>
</dbReference>
<reference evidence="5" key="1">
    <citation type="submission" date="2023-02" db="EMBL/GenBank/DDBJ databases">
        <title>Nocardiopsis ansamitocini NBRC 112285.</title>
        <authorList>
            <person name="Ichikawa N."/>
            <person name="Sato H."/>
            <person name="Tonouchi N."/>
        </authorList>
    </citation>
    <scope>NUCLEOTIDE SEQUENCE</scope>
    <source>
        <strain evidence="5">NBRC 112285</strain>
    </source>
</reference>
<accession>A0A9W6P7U9</accession>
<organism evidence="5 6">
    <name type="scientific">Nocardiopsis ansamitocini</name>
    <dbReference type="NCBI Taxonomy" id="1670832"/>
    <lineage>
        <taxon>Bacteria</taxon>
        <taxon>Bacillati</taxon>
        <taxon>Actinomycetota</taxon>
        <taxon>Actinomycetes</taxon>
        <taxon>Streptosporangiales</taxon>
        <taxon>Nocardiopsidaceae</taxon>
        <taxon>Nocardiopsis</taxon>
    </lineage>
</organism>
<dbReference type="AlphaFoldDB" id="A0A9W6P7U9"/>
<dbReference type="GO" id="GO:0004573">
    <property type="term" value="F:Glc3Man9GlcNAc2 oligosaccharide glucosidase activity"/>
    <property type="evidence" value="ECO:0007669"/>
    <property type="project" value="InterPro"/>
</dbReference>
<keyword evidence="2" id="KW-0378">Hydrolase</keyword>